<keyword evidence="6" id="KW-0393">Immunoglobulin domain</keyword>
<keyword evidence="8" id="KW-0812">Transmembrane</keyword>
<feature type="domain" description="Ig-like" evidence="9">
    <location>
        <begin position="676"/>
        <end position="764"/>
    </location>
</feature>
<feature type="transmembrane region" description="Helical" evidence="8">
    <location>
        <begin position="995"/>
        <end position="1020"/>
    </location>
</feature>
<evidence type="ECO:0000256" key="7">
    <source>
        <dbReference type="SAM" id="MobiDB-lite"/>
    </source>
</evidence>
<dbReference type="InterPro" id="IPR003006">
    <property type="entry name" value="Ig/MHC_CS"/>
</dbReference>
<protein>
    <recommendedName>
        <fullName evidence="12">Nephrin</fullName>
    </recommendedName>
</protein>
<evidence type="ECO:0000313" key="11">
    <source>
        <dbReference type="EMBL" id="CAD7446041.1"/>
    </source>
</evidence>
<evidence type="ECO:0000259" key="10">
    <source>
        <dbReference type="PROSITE" id="PS50853"/>
    </source>
</evidence>
<dbReference type="PROSITE" id="PS00290">
    <property type="entry name" value="IG_MHC"/>
    <property type="match status" value="1"/>
</dbReference>
<dbReference type="CDD" id="cd12087">
    <property type="entry name" value="TM_EGFR-like"/>
    <property type="match status" value="1"/>
</dbReference>
<dbReference type="GO" id="GO:0005911">
    <property type="term" value="C:cell-cell junction"/>
    <property type="evidence" value="ECO:0007669"/>
    <property type="project" value="TreeGrafter"/>
</dbReference>
<dbReference type="InterPro" id="IPR036179">
    <property type="entry name" value="Ig-like_dom_sf"/>
</dbReference>
<dbReference type="InterPro" id="IPR003598">
    <property type="entry name" value="Ig_sub2"/>
</dbReference>
<evidence type="ECO:0000256" key="4">
    <source>
        <dbReference type="ARBA" id="ARBA00023157"/>
    </source>
</evidence>
<keyword evidence="5" id="KW-0325">Glycoprotein</keyword>
<feature type="domain" description="Ig-like" evidence="9">
    <location>
        <begin position="587"/>
        <end position="671"/>
    </location>
</feature>
<evidence type="ECO:0000256" key="2">
    <source>
        <dbReference type="ARBA" id="ARBA00022737"/>
    </source>
</evidence>
<name>A0A7R9I3G7_9NEOP</name>
<dbReference type="PROSITE" id="PS50853">
    <property type="entry name" value="FN3"/>
    <property type="match status" value="1"/>
</dbReference>
<feature type="domain" description="Ig-like" evidence="9">
    <location>
        <begin position="507"/>
        <end position="546"/>
    </location>
</feature>
<dbReference type="GO" id="GO:0005886">
    <property type="term" value="C:plasma membrane"/>
    <property type="evidence" value="ECO:0007669"/>
    <property type="project" value="TreeGrafter"/>
</dbReference>
<dbReference type="Pfam" id="PF13927">
    <property type="entry name" value="Ig_3"/>
    <property type="match status" value="4"/>
</dbReference>
<evidence type="ECO:0000256" key="5">
    <source>
        <dbReference type="ARBA" id="ARBA00023180"/>
    </source>
</evidence>
<dbReference type="InterPro" id="IPR013783">
    <property type="entry name" value="Ig-like_fold"/>
</dbReference>
<dbReference type="InterPro" id="IPR051275">
    <property type="entry name" value="Cell_adhesion_signaling"/>
</dbReference>
<dbReference type="EMBL" id="OD567700">
    <property type="protein sequence ID" value="CAD7446041.1"/>
    <property type="molecule type" value="Genomic_DNA"/>
</dbReference>
<dbReference type="SUPFAM" id="SSF49265">
    <property type="entry name" value="Fibronectin type III"/>
    <property type="match status" value="1"/>
</dbReference>
<dbReference type="FunFam" id="2.60.40.10:FF:000032">
    <property type="entry name" value="palladin isoform X1"/>
    <property type="match status" value="1"/>
</dbReference>
<keyword evidence="2" id="KW-0677">Repeat</keyword>
<dbReference type="InterPro" id="IPR003599">
    <property type="entry name" value="Ig_sub"/>
</dbReference>
<accession>A0A7R9I3G7</accession>
<feature type="domain" description="Ig-like" evidence="9">
    <location>
        <begin position="310"/>
        <end position="348"/>
    </location>
</feature>
<feature type="transmembrane region" description="Helical" evidence="8">
    <location>
        <begin position="1050"/>
        <end position="1076"/>
    </location>
</feature>
<evidence type="ECO:0000256" key="6">
    <source>
        <dbReference type="ARBA" id="ARBA00023319"/>
    </source>
</evidence>
<reference evidence="11" key="1">
    <citation type="submission" date="2020-11" db="EMBL/GenBank/DDBJ databases">
        <authorList>
            <person name="Tran Van P."/>
        </authorList>
    </citation>
    <scope>NUCLEOTIDE SEQUENCE</scope>
</reference>
<dbReference type="InterPro" id="IPR007110">
    <property type="entry name" value="Ig-like_dom"/>
</dbReference>
<evidence type="ECO:0000259" key="9">
    <source>
        <dbReference type="PROSITE" id="PS50835"/>
    </source>
</evidence>
<dbReference type="SMART" id="SM00060">
    <property type="entry name" value="FN3"/>
    <property type="match status" value="1"/>
</dbReference>
<dbReference type="Pfam" id="PF07679">
    <property type="entry name" value="I-set"/>
    <property type="match status" value="1"/>
</dbReference>
<dbReference type="GO" id="GO:0098609">
    <property type="term" value="P:cell-cell adhesion"/>
    <property type="evidence" value="ECO:0007669"/>
    <property type="project" value="TreeGrafter"/>
</dbReference>
<dbReference type="CDD" id="cd00063">
    <property type="entry name" value="FN3"/>
    <property type="match status" value="1"/>
</dbReference>
<dbReference type="InterPro" id="IPR036116">
    <property type="entry name" value="FN3_sf"/>
</dbReference>
<dbReference type="PANTHER" id="PTHR11640:SF136">
    <property type="entry name" value="NEPHRIN"/>
    <property type="match status" value="1"/>
</dbReference>
<dbReference type="PROSITE" id="PS50835">
    <property type="entry name" value="IG_LIKE"/>
    <property type="match status" value="8"/>
</dbReference>
<keyword evidence="3 8" id="KW-0472">Membrane</keyword>
<keyword evidence="8" id="KW-1133">Transmembrane helix</keyword>
<dbReference type="CDD" id="cd00096">
    <property type="entry name" value="Ig"/>
    <property type="match status" value="1"/>
</dbReference>
<feature type="domain" description="Ig-like" evidence="9">
    <location>
        <begin position="771"/>
        <end position="871"/>
    </location>
</feature>
<dbReference type="GO" id="GO:0050839">
    <property type="term" value="F:cell adhesion molecule binding"/>
    <property type="evidence" value="ECO:0007669"/>
    <property type="project" value="TreeGrafter"/>
</dbReference>
<feature type="region of interest" description="Disordered" evidence="7">
    <location>
        <begin position="1111"/>
        <end position="1132"/>
    </location>
</feature>
<dbReference type="Pfam" id="PF08205">
    <property type="entry name" value="C2-set_2"/>
    <property type="match status" value="2"/>
</dbReference>
<evidence type="ECO:0000256" key="8">
    <source>
        <dbReference type="SAM" id="Phobius"/>
    </source>
</evidence>
<evidence type="ECO:0008006" key="12">
    <source>
        <dbReference type="Google" id="ProtNLM"/>
    </source>
</evidence>
<dbReference type="InterPro" id="IPR003961">
    <property type="entry name" value="FN3_dom"/>
</dbReference>
<gene>
    <name evidence="11" type="ORF">TBIB3V08_LOCUS8381</name>
</gene>
<dbReference type="SUPFAM" id="SSF48726">
    <property type="entry name" value="Immunoglobulin"/>
    <property type="match status" value="9"/>
</dbReference>
<evidence type="ECO:0000256" key="3">
    <source>
        <dbReference type="ARBA" id="ARBA00023136"/>
    </source>
</evidence>
<feature type="domain" description="Ig-like" evidence="9">
    <location>
        <begin position="216"/>
        <end position="305"/>
    </location>
</feature>
<feature type="domain" description="Ig-like" evidence="9">
    <location>
        <begin position="98"/>
        <end position="204"/>
    </location>
</feature>
<dbReference type="Pfam" id="PF00041">
    <property type="entry name" value="fn3"/>
    <property type="match status" value="1"/>
</dbReference>
<dbReference type="PANTHER" id="PTHR11640">
    <property type="entry name" value="NEPHRIN"/>
    <property type="match status" value="1"/>
</dbReference>
<dbReference type="GO" id="GO:0030154">
    <property type="term" value="P:cell differentiation"/>
    <property type="evidence" value="ECO:0007669"/>
    <property type="project" value="UniProtKB-ARBA"/>
</dbReference>
<feature type="domain" description="Fibronectin type-III" evidence="10">
    <location>
        <begin position="876"/>
        <end position="971"/>
    </location>
</feature>
<evidence type="ECO:0000256" key="1">
    <source>
        <dbReference type="ARBA" id="ARBA00004479"/>
    </source>
</evidence>
<dbReference type="GO" id="GO:0009653">
    <property type="term" value="P:anatomical structure morphogenesis"/>
    <property type="evidence" value="ECO:0007669"/>
    <property type="project" value="UniProtKB-ARBA"/>
</dbReference>
<dbReference type="SMART" id="SM00408">
    <property type="entry name" value="IGc2"/>
    <property type="match status" value="6"/>
</dbReference>
<dbReference type="InterPro" id="IPR013162">
    <property type="entry name" value="CD80_C2-set"/>
</dbReference>
<dbReference type="FunFam" id="2.60.40.10:FF:001273">
    <property type="entry name" value="Hibris, isoform B"/>
    <property type="match status" value="1"/>
</dbReference>
<dbReference type="FunFam" id="2.60.40.10:FF:000405">
    <property type="entry name" value="nephrin isoform X1"/>
    <property type="match status" value="2"/>
</dbReference>
<proteinExistence type="predicted"/>
<dbReference type="Gene3D" id="2.60.40.10">
    <property type="entry name" value="Immunoglobulins"/>
    <property type="match status" value="10"/>
</dbReference>
<dbReference type="InterPro" id="IPR013098">
    <property type="entry name" value="Ig_I-set"/>
</dbReference>
<keyword evidence="4" id="KW-1015">Disulfide bond</keyword>
<dbReference type="SMART" id="SM00409">
    <property type="entry name" value="IG"/>
    <property type="match status" value="7"/>
</dbReference>
<comment type="subcellular location">
    <subcellularLocation>
        <location evidence="1">Membrane</location>
        <topology evidence="1">Single-pass type I membrane protein</topology>
    </subcellularLocation>
</comment>
<organism evidence="11">
    <name type="scientific">Timema bartmani</name>
    <dbReference type="NCBI Taxonomy" id="61472"/>
    <lineage>
        <taxon>Eukaryota</taxon>
        <taxon>Metazoa</taxon>
        <taxon>Ecdysozoa</taxon>
        <taxon>Arthropoda</taxon>
        <taxon>Hexapoda</taxon>
        <taxon>Insecta</taxon>
        <taxon>Pterygota</taxon>
        <taxon>Neoptera</taxon>
        <taxon>Polyneoptera</taxon>
        <taxon>Phasmatodea</taxon>
        <taxon>Timematodea</taxon>
        <taxon>Timematoidea</taxon>
        <taxon>Timematidae</taxon>
        <taxon>Timema</taxon>
    </lineage>
</organism>
<feature type="domain" description="Ig-like" evidence="9">
    <location>
        <begin position="409"/>
        <end position="500"/>
    </location>
</feature>
<sequence>MLELMSSSSVTHLNSDIRGTVSGLLQPLFPSPYHDGFSAVIPGFPRYSVIGDSRSGVYNLRISNATLDDDAEFQCQVGPARFNKAIRANARLSVISPPSSIEIVDRAPNSKIEIRENEEFQLECLVKNAKPAAKIVWYRGNVELKLDKRVDTTTEAETGREHKAKRYNVLSRITLQPTAEDDYADYTCEARHEALPSDMPMRVTVQLSVLYPPGVPYIEGYTEGETIRRGQTVELVCRSRGGNPPAQLIWYKNGEQIRMAYRTAGRLSENVYTFTADASDNKAHYRCEASNVMSPAPLKTEIELTVLFAPAQVSISGPTEARVGDSVPLTCTTANSNPPAEVKWMVAGRHIRNATSRTVVSPEGGWVTTSNITAMVGPNRRSLVVICHGLNMQLTENVVSTHTINVLYPPSQPIIHGYSEGVNLAAGTVQKISCISSGGNPLATITWYKNDKKINSVTKVTDRSVSAEVTILTNVTDNEARYKCEASNSATEIPLFETVTLDVYFPPDHVVIRKEPLELVNDKPATLTCDSSSSNPEARLSWWREGIPVPGVMNVTRAGLHGGKVSSIVLPLNITPELNGIVYTYKPIFEELPSETQIGVEGKPLVMSLKATGNPSSIVYTWTKDGSVLSKGLTTDGPVLNITRLKREDAGVYMCEAVNSEGSTVVKINLTVHYSATVTEVPEFVMVSPGDDAQLYCVVEGNPMSEKYVVWKREGFSDMDERTQQSFRNNTSYLMVKQPTREDNGLFDCVANNGIGNETVKSVHLIVKYKPEIDTSPKISKAASNTGDTARLMCRASGAPTVRFTWSREGASIPNNNKTEKYFVDIKQVDLVTYESVLLVQHVRPADYGGYECVVRNEIGFATTTVRLDVTSAPDTPSSLTVQNVTHDSVTLSWVPGFDGGMEPSYRIRYRHSATLSEGYTYVDVVAPNATSYTVSGLSMATDYTFSIMSFNKLGSSKYLPDLLQVKTSSEAPPSFHSPSQDVDSLSGGEGRMSGLVIVVVTVVGMALLMLNVLLVGCCLHRRANKRLTGEGDRTQIISNILSKADTPRLIIIGVAVTGTLLVLINVALVICFIYRKRNRRLKEATSEQSSSKSATIEMYAPSSYNETVTGETLSSVSEKSESYSNGDSNQEYLEDGTKAAASTYLIDQVEYPYPYPTYEMQHQPKHHEEVDNLNRNTYNHTVEGCIYRECTHICVEKEREWKPISGKTTLNTPNQDSNLNLPIIDRLVHYESSTLDYVAIEADCKLSTLPLRVPGGKLHYGTLPPPHQTDGPYYNISPDARYIPYPPQMEFSHLPTQQPPNTGSLRRPQHRVAVVPPDVTVSHNPPLQNGPPPPLLSTFNPSLSYPLAMETEGHLV</sequence>